<dbReference type="CDD" id="cd03784">
    <property type="entry name" value="GT1_Gtf-like"/>
    <property type="match status" value="1"/>
</dbReference>
<feature type="domain" description="Glycosyltransferase family 28 N-terminal" evidence="1">
    <location>
        <begin position="3"/>
        <end position="135"/>
    </location>
</feature>
<evidence type="ECO:0000313" key="4">
    <source>
        <dbReference type="Proteomes" id="UP001500713"/>
    </source>
</evidence>
<proteinExistence type="predicted"/>
<dbReference type="Proteomes" id="UP001500713">
    <property type="component" value="Unassembled WGS sequence"/>
</dbReference>
<gene>
    <name evidence="3" type="ORF">GCM10009096_01780</name>
</gene>
<evidence type="ECO:0000259" key="2">
    <source>
        <dbReference type="Pfam" id="PF06722"/>
    </source>
</evidence>
<dbReference type="Pfam" id="PF03033">
    <property type="entry name" value="Glyco_transf_28"/>
    <property type="match status" value="1"/>
</dbReference>
<accession>A0ABP3JV60</accession>
<dbReference type="InterPro" id="IPR010610">
    <property type="entry name" value="EryCIII-like_C"/>
</dbReference>
<sequence length="429" mass="46911">MKILILTYGTRGDVQPFIALSKALQEDGHSVTLATASRFAPLVATHDVNFAPLGDGLLSIIDTQQGRQAMEGANGFLGMIKTNLKLMKRVKPLQAELVQDCWDVAEKVRPDLIVFHPKAFAAYAISERMKVPLVMALLIPMLVPTNTTAHLGFPKLKLGRLYNRLTHQAVQLLMRMPARKTLNHWRTSHGFGKQPLELFKDGTGAQIPIVAGFSEAVIDRPADWPPNLFMGGFWFLQSNVTDALSEEVETFLNEGDPPICFGFGSMVGSDPMRLRKTILGALEETGQRGLILSGWGGVPKGQTHDLVLEVNSAPHDLLLPRVLAMVHHGGAGTTAAALRAGVSQIIIPFMGDQPFWGQRMKELGVAPDPIRQKDLTITNLKGALDRIVNEPSFYVSALKLSKTIKSENGGQDAASFIKRVWAERSSRSA</sequence>
<dbReference type="SUPFAM" id="SSF53756">
    <property type="entry name" value="UDP-Glycosyltransferase/glycogen phosphorylase"/>
    <property type="match status" value="1"/>
</dbReference>
<dbReference type="RefSeq" id="WP_229954262.1">
    <property type="nucleotide sequence ID" value="NZ_BAAAEM010000002.1"/>
</dbReference>
<dbReference type="PANTHER" id="PTHR48050">
    <property type="entry name" value="STEROL 3-BETA-GLUCOSYLTRANSFERASE"/>
    <property type="match status" value="1"/>
</dbReference>
<organism evidence="3 4">
    <name type="scientific">Parasphingorhabdus litoris</name>
    <dbReference type="NCBI Taxonomy" id="394733"/>
    <lineage>
        <taxon>Bacteria</taxon>
        <taxon>Pseudomonadati</taxon>
        <taxon>Pseudomonadota</taxon>
        <taxon>Alphaproteobacteria</taxon>
        <taxon>Sphingomonadales</taxon>
        <taxon>Sphingomonadaceae</taxon>
        <taxon>Parasphingorhabdus</taxon>
    </lineage>
</organism>
<comment type="caution">
    <text evidence="3">The sequence shown here is derived from an EMBL/GenBank/DDBJ whole genome shotgun (WGS) entry which is preliminary data.</text>
</comment>
<feature type="domain" description="Erythromycin biosynthesis protein CIII-like C-terminal" evidence="2">
    <location>
        <begin position="309"/>
        <end position="407"/>
    </location>
</feature>
<name>A0ABP3JV60_9SPHN</name>
<evidence type="ECO:0000259" key="1">
    <source>
        <dbReference type="Pfam" id="PF03033"/>
    </source>
</evidence>
<dbReference type="InterPro" id="IPR002213">
    <property type="entry name" value="UDP_glucos_trans"/>
</dbReference>
<dbReference type="Pfam" id="PF06722">
    <property type="entry name" value="EryCIII-like_C"/>
    <property type="match status" value="1"/>
</dbReference>
<dbReference type="InterPro" id="IPR050426">
    <property type="entry name" value="Glycosyltransferase_28"/>
</dbReference>
<keyword evidence="4" id="KW-1185">Reference proteome</keyword>
<protein>
    <submittedName>
        <fullName evidence="3">Glycosyltransferase</fullName>
    </submittedName>
</protein>
<dbReference type="EMBL" id="BAAAEM010000002">
    <property type="protein sequence ID" value="GAA0464911.1"/>
    <property type="molecule type" value="Genomic_DNA"/>
</dbReference>
<dbReference type="Gene3D" id="3.40.50.2000">
    <property type="entry name" value="Glycogen Phosphorylase B"/>
    <property type="match status" value="2"/>
</dbReference>
<dbReference type="PANTHER" id="PTHR48050:SF13">
    <property type="entry name" value="STEROL 3-BETA-GLUCOSYLTRANSFERASE UGT80A2"/>
    <property type="match status" value="1"/>
</dbReference>
<reference evidence="4" key="1">
    <citation type="journal article" date="2019" name="Int. J. Syst. Evol. Microbiol.">
        <title>The Global Catalogue of Microorganisms (GCM) 10K type strain sequencing project: providing services to taxonomists for standard genome sequencing and annotation.</title>
        <authorList>
            <consortium name="The Broad Institute Genomics Platform"/>
            <consortium name="The Broad Institute Genome Sequencing Center for Infectious Disease"/>
            <person name="Wu L."/>
            <person name="Ma J."/>
        </authorList>
    </citation>
    <scope>NUCLEOTIDE SEQUENCE [LARGE SCALE GENOMIC DNA]</scope>
    <source>
        <strain evidence="4">JCM 14162</strain>
    </source>
</reference>
<evidence type="ECO:0000313" key="3">
    <source>
        <dbReference type="EMBL" id="GAA0464911.1"/>
    </source>
</evidence>
<dbReference type="InterPro" id="IPR004276">
    <property type="entry name" value="GlycoTrans_28_N"/>
</dbReference>